<dbReference type="InterPro" id="IPR008965">
    <property type="entry name" value="CBM2/CBM3_carb-bd_dom_sf"/>
</dbReference>
<dbReference type="Pfam" id="PF00963">
    <property type="entry name" value="Cohesin"/>
    <property type="match status" value="1"/>
</dbReference>
<proteinExistence type="predicted"/>
<dbReference type="EMBL" id="MHLW01000021">
    <property type="protein sequence ID" value="OGZ17994.1"/>
    <property type="molecule type" value="Genomic_DNA"/>
</dbReference>
<organism evidence="4 5">
    <name type="scientific">Candidatus Nealsonbacteria bacterium RBG_13_37_56</name>
    <dbReference type="NCBI Taxonomy" id="1801661"/>
    <lineage>
        <taxon>Bacteria</taxon>
        <taxon>Candidatus Nealsoniibacteriota</taxon>
    </lineage>
</organism>
<protein>
    <recommendedName>
        <fullName evidence="3">Cohesin domain-containing protein</fullName>
    </recommendedName>
</protein>
<evidence type="ECO:0000313" key="5">
    <source>
        <dbReference type="Proteomes" id="UP000178893"/>
    </source>
</evidence>
<dbReference type="SUPFAM" id="SSF49384">
    <property type="entry name" value="Carbohydrate-binding domain"/>
    <property type="match status" value="1"/>
</dbReference>
<feature type="signal peptide" evidence="2">
    <location>
        <begin position="1"/>
        <end position="23"/>
    </location>
</feature>
<feature type="domain" description="Cohesin" evidence="3">
    <location>
        <begin position="38"/>
        <end position="145"/>
    </location>
</feature>
<evidence type="ECO:0000256" key="1">
    <source>
        <dbReference type="SAM" id="Phobius"/>
    </source>
</evidence>
<keyword evidence="2" id="KW-0732">Signal</keyword>
<gene>
    <name evidence="4" type="ORF">A2V72_00675</name>
</gene>
<dbReference type="Gene3D" id="2.60.40.680">
    <property type="match status" value="1"/>
</dbReference>
<dbReference type="GO" id="GO:0030246">
    <property type="term" value="F:carbohydrate binding"/>
    <property type="evidence" value="ECO:0007669"/>
    <property type="project" value="InterPro"/>
</dbReference>
<feature type="transmembrane region" description="Helical" evidence="1">
    <location>
        <begin position="485"/>
        <end position="507"/>
    </location>
</feature>
<dbReference type="CDD" id="cd08547">
    <property type="entry name" value="Type_II_cohesin"/>
    <property type="match status" value="1"/>
</dbReference>
<evidence type="ECO:0000313" key="4">
    <source>
        <dbReference type="EMBL" id="OGZ17994.1"/>
    </source>
</evidence>
<feature type="chain" id="PRO_5009582648" description="Cohesin domain-containing protein" evidence="2">
    <location>
        <begin position="24"/>
        <end position="587"/>
    </location>
</feature>
<evidence type="ECO:0000256" key="2">
    <source>
        <dbReference type="SAM" id="SignalP"/>
    </source>
</evidence>
<dbReference type="AlphaFoldDB" id="A0A1G2DWL3"/>
<dbReference type="GO" id="GO:0000272">
    <property type="term" value="P:polysaccharide catabolic process"/>
    <property type="evidence" value="ECO:0007669"/>
    <property type="project" value="InterPro"/>
</dbReference>
<keyword evidence="1" id="KW-0472">Membrane</keyword>
<keyword evidence="1" id="KW-0812">Transmembrane</keyword>
<dbReference type="Proteomes" id="UP000178893">
    <property type="component" value="Unassembled WGS sequence"/>
</dbReference>
<accession>A0A1G2DWL3</accession>
<keyword evidence="1" id="KW-1133">Transmembrane helix</keyword>
<sequence>MKYQKLKIIFIFIFLILASEAKAGGASLFLSPPSGTYAINSTFSIKVNVNSGGEAINAAEGTLVYNPAELSVVSLSKSSSIFTFWTTEPTFSNSTGNISFGGGMPSNFTGTNGTIFSITFKAKASAATQINFSSGSILAADGKGTNVLATMNGGVYTLKAIIIAPPAEEPPSGEEEEVEYVPLPTPEGTPAAPIVYSLTHPDPEKWYSNNAPEFAWNLPSDVTGVSIYLSKSSVSNPGSLPDGLFSSKSYKDIEDGIWYFHIKARNSFGWGPIAHRKVLIDTENPQLFETKIDNGGDPTNPTPIIHFKAVDYISGIEYYEVKIGEEQDVIPVKVAGTVVSNPYEMPPQSPGKHTIIIKAVDAANNETLSALDVTIESLEAPVITEIPKIIEIGNALTIKGTSLYPEGAITVFVKKEWEEPVAKDIKTDSQGNWTFVYEKSLDKGTYQVWLEITDSRGAKSYPTEKITIASALPALIKFGEVAVNYLTIIITLIALIVFLIMIIAYSWRRISLWRKKLRKETKEIEENVVKAFKSLHKEVQEQIEYLDKKQGLNKGEKIVRDKLEGALKISEKLISKEIKDVLKELEK</sequence>
<name>A0A1G2DWL3_9BACT</name>
<reference evidence="4 5" key="1">
    <citation type="journal article" date="2016" name="Nat. Commun.">
        <title>Thousands of microbial genomes shed light on interconnected biogeochemical processes in an aquifer system.</title>
        <authorList>
            <person name="Anantharaman K."/>
            <person name="Brown C.T."/>
            <person name="Hug L.A."/>
            <person name="Sharon I."/>
            <person name="Castelle C.J."/>
            <person name="Probst A.J."/>
            <person name="Thomas B.C."/>
            <person name="Singh A."/>
            <person name="Wilkins M.J."/>
            <person name="Karaoz U."/>
            <person name="Brodie E.L."/>
            <person name="Williams K.H."/>
            <person name="Hubbard S.S."/>
            <person name="Banfield J.F."/>
        </authorList>
    </citation>
    <scope>NUCLEOTIDE SEQUENCE [LARGE SCALE GENOMIC DNA]</scope>
</reference>
<evidence type="ECO:0000259" key="3">
    <source>
        <dbReference type="Pfam" id="PF00963"/>
    </source>
</evidence>
<comment type="caution">
    <text evidence="4">The sequence shown here is derived from an EMBL/GenBank/DDBJ whole genome shotgun (WGS) entry which is preliminary data.</text>
</comment>
<dbReference type="InterPro" id="IPR002102">
    <property type="entry name" value="Cohesin_dom"/>
</dbReference>